<comment type="similarity">
    <text evidence="1">Belongs to the arrestin family.</text>
</comment>
<evidence type="ECO:0000313" key="4">
    <source>
        <dbReference type="RefSeq" id="XP_055881255.1"/>
    </source>
</evidence>
<evidence type="ECO:0000259" key="2">
    <source>
        <dbReference type="SMART" id="SM01017"/>
    </source>
</evidence>
<dbReference type="InterPro" id="IPR014756">
    <property type="entry name" value="Ig_E-set"/>
</dbReference>
<dbReference type="SUPFAM" id="SSF81296">
    <property type="entry name" value="E set domains"/>
    <property type="match status" value="2"/>
</dbReference>
<dbReference type="InterPro" id="IPR011021">
    <property type="entry name" value="Arrestin-like_N"/>
</dbReference>
<keyword evidence="3" id="KW-1185">Reference proteome</keyword>
<dbReference type="RefSeq" id="XP_055881255.1">
    <property type="nucleotide sequence ID" value="XM_056025280.1"/>
</dbReference>
<dbReference type="InterPro" id="IPR011022">
    <property type="entry name" value="Arrestin_C-like"/>
</dbReference>
<dbReference type="Gene3D" id="2.60.40.640">
    <property type="match status" value="2"/>
</dbReference>
<accession>A0A9W3A1Q7</accession>
<dbReference type="Pfam" id="PF00339">
    <property type="entry name" value="Arrestin_N"/>
    <property type="match status" value="1"/>
</dbReference>
<dbReference type="PANTHER" id="PTHR11188">
    <property type="entry name" value="ARRESTIN DOMAIN CONTAINING PROTEIN"/>
    <property type="match status" value="1"/>
</dbReference>
<gene>
    <name evidence="4 5 6" type="primary">LOC106078103</name>
</gene>
<reference evidence="4 5" key="1">
    <citation type="submission" date="2025-04" db="UniProtKB">
        <authorList>
            <consortium name="RefSeq"/>
        </authorList>
    </citation>
    <scope>IDENTIFICATION</scope>
</reference>
<name>A0A9W3A1Q7_BIOGL</name>
<evidence type="ECO:0000313" key="5">
    <source>
        <dbReference type="RefSeq" id="XP_055881256.1"/>
    </source>
</evidence>
<organism evidence="3 5">
    <name type="scientific">Biomphalaria glabrata</name>
    <name type="common">Bloodfluke planorb</name>
    <name type="synonym">Freshwater snail</name>
    <dbReference type="NCBI Taxonomy" id="6526"/>
    <lineage>
        <taxon>Eukaryota</taxon>
        <taxon>Metazoa</taxon>
        <taxon>Spiralia</taxon>
        <taxon>Lophotrochozoa</taxon>
        <taxon>Mollusca</taxon>
        <taxon>Gastropoda</taxon>
        <taxon>Heterobranchia</taxon>
        <taxon>Euthyneura</taxon>
        <taxon>Panpulmonata</taxon>
        <taxon>Hygrophila</taxon>
        <taxon>Lymnaeoidea</taxon>
        <taxon>Planorbidae</taxon>
        <taxon>Biomphalaria</taxon>
    </lineage>
</organism>
<dbReference type="GeneID" id="106078103"/>
<dbReference type="Proteomes" id="UP001165740">
    <property type="component" value="Chromosome 4"/>
</dbReference>
<dbReference type="RefSeq" id="XP_055881257.1">
    <property type="nucleotide sequence ID" value="XM_056025282.1"/>
</dbReference>
<dbReference type="PANTHER" id="PTHR11188:SF176">
    <property type="entry name" value="ARRESTIN DOMAIN-CONTAINING PROTEIN 1"/>
    <property type="match status" value="1"/>
</dbReference>
<evidence type="ECO:0000313" key="3">
    <source>
        <dbReference type="Proteomes" id="UP001165740"/>
    </source>
</evidence>
<dbReference type="OrthoDB" id="2333384at2759"/>
<dbReference type="InterPro" id="IPR050357">
    <property type="entry name" value="Arrestin_domain-protein"/>
</dbReference>
<proteinExistence type="inferred from homology"/>
<dbReference type="Pfam" id="PF02752">
    <property type="entry name" value="Arrestin_C"/>
    <property type="match status" value="1"/>
</dbReference>
<dbReference type="GO" id="GO:0015031">
    <property type="term" value="P:protein transport"/>
    <property type="evidence" value="ECO:0007669"/>
    <property type="project" value="TreeGrafter"/>
</dbReference>
<feature type="domain" description="Arrestin C-terminal-like" evidence="2">
    <location>
        <begin position="173"/>
        <end position="304"/>
    </location>
</feature>
<protein>
    <submittedName>
        <fullName evidence="4 5">Arrestin domain-containing protein 2-like</fullName>
    </submittedName>
</protein>
<sequence>MSVEDLLIHFIYSEEDEQVRHNRQYFLPGEEMKGLVSLHLRTGVRTRGLTIHFLGMATVSWESPKKRKVYQASEIYLESAKPLLDIGYDSYVDLPSGLHQFGFRYQLPTNLPSTFNGVYGQVTYIAKVKLECEDERDTTITSEPFMVLRRPELSPEIYDEKTIKKSKFFVGLTTGKVKVECTIDKSAAIPGDNIAINAEVCNWTGKEISLIQASMILESHYFAEGHEIVFRQYLSKRDDVYDVSTFRGRRWRNVLLPVPPYLPDSSLEHCKIMTLRYVFQFKVRIEGKEDIALEAPLYVGTHSSLIGNQGKDLLLGKMWQGMDTLEEERSRQSELPWYGGRSMYTESVNGDFFDLRN</sequence>
<dbReference type="AlphaFoldDB" id="A0A9W3A1Q7"/>
<dbReference type="GO" id="GO:0005737">
    <property type="term" value="C:cytoplasm"/>
    <property type="evidence" value="ECO:0007669"/>
    <property type="project" value="TreeGrafter"/>
</dbReference>
<evidence type="ECO:0000313" key="6">
    <source>
        <dbReference type="RefSeq" id="XP_055881257.1"/>
    </source>
</evidence>
<evidence type="ECO:0000256" key="1">
    <source>
        <dbReference type="ARBA" id="ARBA00005298"/>
    </source>
</evidence>
<dbReference type="RefSeq" id="XP_055881256.1">
    <property type="nucleotide sequence ID" value="XM_056025281.1"/>
</dbReference>
<dbReference type="InterPro" id="IPR014752">
    <property type="entry name" value="Arrestin-like_C"/>
</dbReference>
<dbReference type="OMA" id="CEDERNT"/>
<dbReference type="SMART" id="SM01017">
    <property type="entry name" value="Arrestin_C"/>
    <property type="match status" value="1"/>
</dbReference>